<feature type="region of interest" description="Disordered" evidence="1">
    <location>
        <begin position="294"/>
        <end position="330"/>
    </location>
</feature>
<dbReference type="EMBL" id="JAPDDP010000022">
    <property type="protein sequence ID" value="MDA0181488.1"/>
    <property type="molecule type" value="Genomic_DNA"/>
</dbReference>
<dbReference type="AlphaFoldDB" id="A0A9X3S8H6"/>
<reference evidence="2" key="1">
    <citation type="submission" date="2022-10" db="EMBL/GenBank/DDBJ databases">
        <title>The WGS of Solirubrobacter phytolaccae KCTC 29190.</title>
        <authorList>
            <person name="Jiang Z."/>
        </authorList>
    </citation>
    <scope>NUCLEOTIDE SEQUENCE</scope>
    <source>
        <strain evidence="2">KCTC 29190</strain>
    </source>
</reference>
<feature type="compositionally biased region" description="Basic and acidic residues" evidence="1">
    <location>
        <begin position="299"/>
        <end position="309"/>
    </location>
</feature>
<name>A0A9X3S8H6_9ACTN</name>
<sequence length="370" mass="41280">MREYAPTSPEHPSRRRQAPDLPTHALLALQRTAGNQAVARYLARREATPTDEVPLTARHRTAMEELARTRLKLFLQMQAAPDEAERRTRTIALRAHDAPYLADIRRFAPSPQQRFAHEDPVVQDAVLAAIQLEAVADAEGDLASPKDAHKQAYEAAGMAPEHQWCGFFALEKYLTSNFDQELRAGLFHTNDIQRFFTYTYTFGKGARSLKWIYADGEWQDVRAYHAKRGSLRQWISSDQINGRSSLDIRPGDIVTVDHSGTAEADHIMMVHSFHAATNTLFTIGGNDGGYMVDTKPAAKRADDPKRDQLEAASGQSLKPGGGGKVAMNSYDLDDQGRIRLRIAGVGRMSISDFEDHRYDSTSEKHPPKTA</sequence>
<protein>
    <submittedName>
        <fullName evidence="2">Uncharacterized protein</fullName>
    </submittedName>
</protein>
<accession>A0A9X3S8H6</accession>
<dbReference type="RefSeq" id="WP_270025804.1">
    <property type="nucleotide sequence ID" value="NZ_JAPDDP010000022.1"/>
</dbReference>
<organism evidence="2 3">
    <name type="scientific">Solirubrobacter phytolaccae</name>
    <dbReference type="NCBI Taxonomy" id="1404360"/>
    <lineage>
        <taxon>Bacteria</taxon>
        <taxon>Bacillati</taxon>
        <taxon>Actinomycetota</taxon>
        <taxon>Thermoleophilia</taxon>
        <taxon>Solirubrobacterales</taxon>
        <taxon>Solirubrobacteraceae</taxon>
        <taxon>Solirubrobacter</taxon>
    </lineage>
</organism>
<dbReference type="Proteomes" id="UP001147653">
    <property type="component" value="Unassembled WGS sequence"/>
</dbReference>
<proteinExistence type="predicted"/>
<gene>
    <name evidence="2" type="ORF">OJ997_14380</name>
</gene>
<evidence type="ECO:0000313" key="3">
    <source>
        <dbReference type="Proteomes" id="UP001147653"/>
    </source>
</evidence>
<evidence type="ECO:0000313" key="2">
    <source>
        <dbReference type="EMBL" id="MDA0181488.1"/>
    </source>
</evidence>
<keyword evidence="3" id="KW-1185">Reference proteome</keyword>
<comment type="caution">
    <text evidence="2">The sequence shown here is derived from an EMBL/GenBank/DDBJ whole genome shotgun (WGS) entry which is preliminary data.</text>
</comment>
<evidence type="ECO:0000256" key="1">
    <source>
        <dbReference type="SAM" id="MobiDB-lite"/>
    </source>
</evidence>